<evidence type="ECO:0000313" key="3">
    <source>
        <dbReference type="Proteomes" id="UP001500305"/>
    </source>
</evidence>
<dbReference type="Proteomes" id="UP001500305">
    <property type="component" value="Unassembled WGS sequence"/>
</dbReference>
<feature type="domain" description="ATP-grasp" evidence="1">
    <location>
        <begin position="78"/>
        <end position="237"/>
    </location>
</feature>
<dbReference type="EMBL" id="BAAATR010000029">
    <property type="protein sequence ID" value="GAA2263220.1"/>
    <property type="molecule type" value="Genomic_DNA"/>
</dbReference>
<protein>
    <recommendedName>
        <fullName evidence="1">ATP-grasp domain-containing protein</fullName>
    </recommendedName>
</protein>
<evidence type="ECO:0000259" key="1">
    <source>
        <dbReference type="Pfam" id="PF18299"/>
    </source>
</evidence>
<organism evidence="2 3">
    <name type="scientific">Kitasatospora cystarginea</name>
    <dbReference type="NCBI Taxonomy" id="58350"/>
    <lineage>
        <taxon>Bacteria</taxon>
        <taxon>Bacillati</taxon>
        <taxon>Actinomycetota</taxon>
        <taxon>Actinomycetes</taxon>
        <taxon>Kitasatosporales</taxon>
        <taxon>Streptomycetaceae</taxon>
        <taxon>Kitasatospora</taxon>
    </lineage>
</organism>
<dbReference type="InterPro" id="IPR041261">
    <property type="entry name" value="R2K_2"/>
</dbReference>
<evidence type="ECO:0000313" key="2">
    <source>
        <dbReference type="EMBL" id="GAA2263220.1"/>
    </source>
</evidence>
<reference evidence="3" key="1">
    <citation type="journal article" date="2019" name="Int. J. Syst. Evol. Microbiol.">
        <title>The Global Catalogue of Microorganisms (GCM) 10K type strain sequencing project: providing services to taxonomists for standard genome sequencing and annotation.</title>
        <authorList>
            <consortium name="The Broad Institute Genomics Platform"/>
            <consortium name="The Broad Institute Genome Sequencing Center for Infectious Disease"/>
            <person name="Wu L."/>
            <person name="Ma J."/>
        </authorList>
    </citation>
    <scope>NUCLEOTIDE SEQUENCE [LARGE SCALE GENOMIC DNA]</scope>
    <source>
        <strain evidence="3">JCM 7356</strain>
    </source>
</reference>
<accession>A0ABP5RIP0</accession>
<dbReference type="Pfam" id="PF18299">
    <property type="entry name" value="R2K_2"/>
    <property type="match status" value="1"/>
</dbReference>
<name>A0ABP5RIP0_9ACTN</name>
<proteinExistence type="predicted"/>
<gene>
    <name evidence="2" type="ORF">GCM10010430_54650</name>
</gene>
<sequence length="262" mass="28290">MLVTSAQQSGTRELLVRAALESGLEHVVLEGPGTVAAMAGRAVHWYGGPLAADRVAARLGLGLLEPADAWLAELPEGFTGRRIELTTLSEAWAGRRPMFVKPPGDKQFPAAVYADGTRLPRGGERIGPDTPVLVSEVVTFAVEYRLFVLDGRIATGSRYARYGRLDVAALEQDPEEPAVRAFAEELLSSRPGTVPSAVVIDVGRIQDPDTGAERWAVVEANMPWFAHGYAARPNLVLPVVLRSAGPRDQVLARDHRFLRPTA</sequence>
<comment type="caution">
    <text evidence="2">The sequence shown here is derived from an EMBL/GenBank/DDBJ whole genome shotgun (WGS) entry which is preliminary data.</text>
</comment>
<keyword evidence="3" id="KW-1185">Reference proteome</keyword>